<evidence type="ECO:0000259" key="9">
    <source>
        <dbReference type="Pfam" id="PF12161"/>
    </source>
</evidence>
<dbReference type="Gene3D" id="3.40.50.150">
    <property type="entry name" value="Vaccinia Virus protein VP39"/>
    <property type="match status" value="1"/>
</dbReference>
<dbReference type="InterPro" id="IPR003356">
    <property type="entry name" value="DNA_methylase_A-5"/>
</dbReference>
<dbReference type="GO" id="GO:0003677">
    <property type="term" value="F:DNA binding"/>
    <property type="evidence" value="ECO:0007669"/>
    <property type="project" value="InterPro"/>
</dbReference>
<evidence type="ECO:0000256" key="5">
    <source>
        <dbReference type="ARBA" id="ARBA00022747"/>
    </source>
</evidence>
<dbReference type="PRINTS" id="PR00507">
    <property type="entry name" value="N12N6MTFRASE"/>
</dbReference>
<dbReference type="InterPro" id="IPR051537">
    <property type="entry name" value="DNA_Adenine_Mtase"/>
</dbReference>
<evidence type="ECO:0000256" key="4">
    <source>
        <dbReference type="ARBA" id="ARBA00022691"/>
    </source>
</evidence>
<dbReference type="Pfam" id="PF02384">
    <property type="entry name" value="N6_Mtase"/>
    <property type="match status" value="1"/>
</dbReference>
<dbReference type="EMBL" id="CP159837">
    <property type="protein sequence ID" value="XCM35734.1"/>
    <property type="molecule type" value="Genomic_DNA"/>
</dbReference>
<dbReference type="AlphaFoldDB" id="A0AAU8JAE8"/>
<reference evidence="10" key="1">
    <citation type="submission" date="2024-07" db="EMBL/GenBank/DDBJ databases">
        <authorList>
            <person name="Kim Y.J."/>
            <person name="Jeong J.Y."/>
        </authorList>
    </citation>
    <scope>NUCLEOTIDE SEQUENCE</scope>
    <source>
        <strain evidence="10">GIHE-MW2</strain>
    </source>
</reference>
<dbReference type="PANTHER" id="PTHR42933">
    <property type="entry name" value="SLR6095 PROTEIN"/>
    <property type="match status" value="1"/>
</dbReference>
<keyword evidence="7" id="KW-0175">Coiled coil</keyword>
<keyword evidence="4" id="KW-0949">S-adenosyl-L-methionine</keyword>
<dbReference type="CDD" id="cd02440">
    <property type="entry name" value="AdoMet_MTases"/>
    <property type="match status" value="1"/>
</dbReference>
<evidence type="ECO:0000256" key="3">
    <source>
        <dbReference type="ARBA" id="ARBA00022679"/>
    </source>
</evidence>
<keyword evidence="5" id="KW-0680">Restriction system</keyword>
<feature type="coiled-coil region" evidence="7">
    <location>
        <begin position="50"/>
        <end position="77"/>
    </location>
</feature>
<dbReference type="EC" id="2.1.1.72" evidence="1"/>
<feature type="domain" description="N6 adenine-specific DNA methyltransferase N-terminal" evidence="9">
    <location>
        <begin position="13"/>
        <end position="146"/>
    </location>
</feature>
<dbReference type="RefSeq" id="WP_190879532.1">
    <property type="nucleotide sequence ID" value="NZ_CP159837.1"/>
</dbReference>
<evidence type="ECO:0000256" key="2">
    <source>
        <dbReference type="ARBA" id="ARBA00022603"/>
    </source>
</evidence>
<dbReference type="InterPro" id="IPR029063">
    <property type="entry name" value="SAM-dependent_MTases_sf"/>
</dbReference>
<name>A0AAU8JAE8_9CYAN</name>
<dbReference type="GO" id="GO:0032259">
    <property type="term" value="P:methylation"/>
    <property type="evidence" value="ECO:0007669"/>
    <property type="project" value="UniProtKB-KW"/>
</dbReference>
<evidence type="ECO:0000259" key="8">
    <source>
        <dbReference type="Pfam" id="PF02384"/>
    </source>
</evidence>
<feature type="domain" description="DNA methylase adenine-specific" evidence="8">
    <location>
        <begin position="158"/>
        <end position="465"/>
    </location>
</feature>
<keyword evidence="3 10" id="KW-0808">Transferase</keyword>
<dbReference type="GO" id="GO:0009307">
    <property type="term" value="P:DNA restriction-modification system"/>
    <property type="evidence" value="ECO:0007669"/>
    <property type="project" value="UniProtKB-KW"/>
</dbReference>
<evidence type="ECO:0000256" key="6">
    <source>
        <dbReference type="ARBA" id="ARBA00047942"/>
    </source>
</evidence>
<gene>
    <name evidence="10" type="ORF">ABWT76_004433</name>
</gene>
<keyword evidence="2 10" id="KW-0489">Methyltransferase</keyword>
<sequence length="681" mass="79542">MIKEQTADHQQISNLIWQIADLLRGLYQPAEYERVMLPMTVLRRFDSTLAANKQEVLAKYEQSKNQLQDDAIESMRNQAAREKFHNFSELNWGKLKADPYNIAQNFISYINGFSKNVRDIFERFEFAAEIEKMNQEKILYLVISKFGDIDLSPNSVDKRVMGLLFEDLIRRFSEAANKKAGQNFTPPELSRLMVEILFAPDEEMLTKPQIYKLFDPTCGTGGMLAAAQNYFREKNKLAKLVVFGQEVNPRAYAIAACDLLIKDTHQSCIQFGDSLTDDKYPNQTFDYFIASPPLKMNWQKQQNEIKEEHEQLGFDGRFGAGLPTVYDSSLLFLQHQISKFAPYQPENHQNNSGHGSRLAILLNQTPLFSGGVGGGVSKIRKWIIENDWLEAIIALPEQMFYHTDIATYIWIVTNRKPKERQDKIQLIDARQRWQTIREIFGNKSRYFSEENIADVVREYAEFVETETSKIFDRRDFGYNRVRIERPLRLMYQMDLDRQSRFLDAVPHLLDDVQAIDRELGREPRSDWNQVNHLIQELLKQRSSRWKKAERKLFRDVFTERDPQAKPVILKEREATGEPKARVWGWFPVPGQNIQRMYEADSKLRTFEKINLKQEVSDYFLAELAPNLTDAWVDRASIRIAYEINFNRYFYDGTPPRPLAEIDADIKQMGEKMIRLLQEVTG</sequence>
<evidence type="ECO:0000313" key="10">
    <source>
        <dbReference type="EMBL" id="XCM35734.1"/>
    </source>
</evidence>
<dbReference type="InterPro" id="IPR022749">
    <property type="entry name" value="D12N6_MeTrfase_N"/>
</dbReference>
<dbReference type="SUPFAM" id="SSF53335">
    <property type="entry name" value="S-adenosyl-L-methionine-dependent methyltransferases"/>
    <property type="match status" value="1"/>
</dbReference>
<dbReference type="GO" id="GO:0008170">
    <property type="term" value="F:N-methyltransferase activity"/>
    <property type="evidence" value="ECO:0007669"/>
    <property type="project" value="InterPro"/>
</dbReference>
<comment type="catalytic activity">
    <reaction evidence="6">
        <text>a 2'-deoxyadenosine in DNA + S-adenosyl-L-methionine = an N(6)-methyl-2'-deoxyadenosine in DNA + S-adenosyl-L-homocysteine + H(+)</text>
        <dbReference type="Rhea" id="RHEA:15197"/>
        <dbReference type="Rhea" id="RHEA-COMP:12418"/>
        <dbReference type="Rhea" id="RHEA-COMP:12419"/>
        <dbReference type="ChEBI" id="CHEBI:15378"/>
        <dbReference type="ChEBI" id="CHEBI:57856"/>
        <dbReference type="ChEBI" id="CHEBI:59789"/>
        <dbReference type="ChEBI" id="CHEBI:90615"/>
        <dbReference type="ChEBI" id="CHEBI:90616"/>
        <dbReference type="EC" id="2.1.1.72"/>
    </reaction>
</comment>
<dbReference type="GO" id="GO:0009007">
    <property type="term" value="F:site-specific DNA-methyltransferase (adenine-specific) activity"/>
    <property type="evidence" value="ECO:0007669"/>
    <property type="project" value="UniProtKB-EC"/>
</dbReference>
<dbReference type="REBASE" id="844908">
    <property type="entry name" value="M.Pra2ORF4433P"/>
</dbReference>
<dbReference type="Pfam" id="PF12161">
    <property type="entry name" value="HsdM_N"/>
    <property type="match status" value="1"/>
</dbReference>
<accession>A0AAU8JAE8</accession>
<protein>
    <recommendedName>
        <fullName evidence="1">site-specific DNA-methyltransferase (adenine-specific)</fullName>
        <ecNumber evidence="1">2.1.1.72</ecNumber>
    </recommendedName>
</protein>
<proteinExistence type="predicted"/>
<evidence type="ECO:0000256" key="7">
    <source>
        <dbReference type="SAM" id="Coils"/>
    </source>
</evidence>
<dbReference type="PANTHER" id="PTHR42933:SF3">
    <property type="entry name" value="TYPE I RESTRICTION ENZYME MJAVIII METHYLASE SUBUNIT"/>
    <property type="match status" value="1"/>
</dbReference>
<organism evidence="10">
    <name type="scientific">Planktothricoides raciborskii GIHE-MW2</name>
    <dbReference type="NCBI Taxonomy" id="2792601"/>
    <lineage>
        <taxon>Bacteria</taxon>
        <taxon>Bacillati</taxon>
        <taxon>Cyanobacteriota</taxon>
        <taxon>Cyanophyceae</taxon>
        <taxon>Oscillatoriophycideae</taxon>
        <taxon>Oscillatoriales</taxon>
        <taxon>Oscillatoriaceae</taxon>
        <taxon>Planktothricoides</taxon>
    </lineage>
</organism>
<evidence type="ECO:0000256" key="1">
    <source>
        <dbReference type="ARBA" id="ARBA00011900"/>
    </source>
</evidence>